<dbReference type="AlphaFoldDB" id="A0A7J0ENQ1"/>
<feature type="transmembrane region" description="Helical" evidence="10">
    <location>
        <begin position="169"/>
        <end position="190"/>
    </location>
</feature>
<dbReference type="InterPro" id="IPR036312">
    <property type="entry name" value="Bifun_inhib/LTP/seed_sf"/>
</dbReference>
<dbReference type="InterPro" id="IPR043325">
    <property type="entry name" value="LTSS"/>
</dbReference>
<dbReference type="PANTHER" id="PTHR33044">
    <property type="entry name" value="BIFUNCTIONAL INHIBITOR/LIPID-TRANSFER PROTEIN/SEED STORAGE 2S ALBUMIN SUPERFAMILY PROTEIN-RELATED"/>
    <property type="match status" value="1"/>
</dbReference>
<evidence type="ECO:0000256" key="2">
    <source>
        <dbReference type="ARBA" id="ARBA00009748"/>
    </source>
</evidence>
<keyword evidence="5 11" id="KW-0732">Signal</keyword>
<dbReference type="Pfam" id="PF14368">
    <property type="entry name" value="LTP_2"/>
    <property type="match status" value="1"/>
</dbReference>
<evidence type="ECO:0000256" key="8">
    <source>
        <dbReference type="ARBA" id="ARBA00023288"/>
    </source>
</evidence>
<evidence type="ECO:0000256" key="3">
    <source>
        <dbReference type="ARBA" id="ARBA00022475"/>
    </source>
</evidence>
<accession>A0A7J0ENQ1</accession>
<sequence length="207" mass="22190">MRTQSIVHIMIMGLFLGLYSVGATTVGEQCTNDIQKVATCLNYATGKAAAPTKECCTSVTEIRESHPVCLCYIIKKTHDGGEQVKSLGIQEARLLQLHTACKLANATPELLNLPVSSPDYKIFPNISSGSSTTPSTTTPSTTTPSTTTGTSLPTKTTDGSNGPRHGPQLAGLVSIAITIFFFLFFCASPFEVRVYILRMRVKLSSPN</sequence>
<dbReference type="Proteomes" id="UP000585474">
    <property type="component" value="Unassembled WGS sequence"/>
</dbReference>
<reference evidence="13 14" key="1">
    <citation type="submission" date="2019-07" db="EMBL/GenBank/DDBJ databases">
        <title>De Novo Assembly of kiwifruit Actinidia rufa.</title>
        <authorList>
            <person name="Sugita-Konishi S."/>
            <person name="Sato K."/>
            <person name="Mori E."/>
            <person name="Abe Y."/>
            <person name="Kisaki G."/>
            <person name="Hamano K."/>
            <person name="Suezawa K."/>
            <person name="Otani M."/>
            <person name="Fukuda T."/>
            <person name="Manabe T."/>
            <person name="Gomi K."/>
            <person name="Tabuchi M."/>
            <person name="Akimitsu K."/>
            <person name="Kataoka I."/>
        </authorList>
    </citation>
    <scope>NUCLEOTIDE SEQUENCE [LARGE SCALE GENOMIC DNA]</scope>
    <source>
        <strain evidence="14">cv. Fuchu</strain>
    </source>
</reference>
<evidence type="ECO:0000256" key="4">
    <source>
        <dbReference type="ARBA" id="ARBA00022622"/>
    </source>
</evidence>
<organism evidence="13 14">
    <name type="scientific">Actinidia rufa</name>
    <dbReference type="NCBI Taxonomy" id="165716"/>
    <lineage>
        <taxon>Eukaryota</taxon>
        <taxon>Viridiplantae</taxon>
        <taxon>Streptophyta</taxon>
        <taxon>Embryophyta</taxon>
        <taxon>Tracheophyta</taxon>
        <taxon>Spermatophyta</taxon>
        <taxon>Magnoliopsida</taxon>
        <taxon>eudicotyledons</taxon>
        <taxon>Gunneridae</taxon>
        <taxon>Pentapetalae</taxon>
        <taxon>asterids</taxon>
        <taxon>Ericales</taxon>
        <taxon>Actinidiaceae</taxon>
        <taxon>Actinidia</taxon>
    </lineage>
</organism>
<evidence type="ECO:0000256" key="11">
    <source>
        <dbReference type="SAM" id="SignalP"/>
    </source>
</evidence>
<keyword evidence="14" id="KW-1185">Reference proteome</keyword>
<dbReference type="CDD" id="cd00010">
    <property type="entry name" value="AAI_LTSS"/>
    <property type="match status" value="1"/>
</dbReference>
<keyword evidence="6" id="KW-1015">Disulfide bond</keyword>
<evidence type="ECO:0000313" key="13">
    <source>
        <dbReference type="EMBL" id="GFY88125.1"/>
    </source>
</evidence>
<dbReference type="SUPFAM" id="SSF47699">
    <property type="entry name" value="Bifunctional inhibitor/lipid-transfer protein/seed storage 2S albumin"/>
    <property type="match status" value="1"/>
</dbReference>
<comment type="similarity">
    <text evidence="2">Belongs to the plant LTP family.</text>
</comment>
<keyword evidence="10" id="KW-1133">Transmembrane helix</keyword>
<gene>
    <name evidence="13" type="ORF">Acr_06g0000650</name>
</gene>
<keyword evidence="4" id="KW-0336">GPI-anchor</keyword>
<comment type="subcellular location">
    <subcellularLocation>
        <location evidence="1">Cell membrane</location>
        <topology evidence="1">Lipid-anchor</topology>
        <topology evidence="1">GPI-anchor</topology>
    </subcellularLocation>
</comment>
<feature type="signal peptide" evidence="11">
    <location>
        <begin position="1"/>
        <end position="23"/>
    </location>
</feature>
<feature type="compositionally biased region" description="Low complexity" evidence="9">
    <location>
        <begin position="127"/>
        <end position="157"/>
    </location>
</feature>
<feature type="chain" id="PRO_5029688612" description="Bifunctional inhibitor/plant lipid transfer protein/seed storage helical domain-containing protein" evidence="11">
    <location>
        <begin position="24"/>
        <end position="207"/>
    </location>
</feature>
<name>A0A7J0ENQ1_9ERIC</name>
<dbReference type="OrthoDB" id="1882492at2759"/>
<keyword evidence="3" id="KW-1003">Cell membrane</keyword>
<keyword evidence="8" id="KW-0449">Lipoprotein</keyword>
<protein>
    <recommendedName>
        <fullName evidence="12">Bifunctional inhibitor/plant lipid transfer protein/seed storage helical domain-containing protein</fullName>
    </recommendedName>
</protein>
<evidence type="ECO:0000256" key="7">
    <source>
        <dbReference type="ARBA" id="ARBA00023180"/>
    </source>
</evidence>
<evidence type="ECO:0000256" key="6">
    <source>
        <dbReference type="ARBA" id="ARBA00023157"/>
    </source>
</evidence>
<feature type="region of interest" description="Disordered" evidence="9">
    <location>
        <begin position="126"/>
        <end position="163"/>
    </location>
</feature>
<dbReference type="GO" id="GO:0005886">
    <property type="term" value="C:plasma membrane"/>
    <property type="evidence" value="ECO:0007669"/>
    <property type="project" value="UniProtKB-SubCell"/>
</dbReference>
<keyword evidence="10" id="KW-0472">Membrane</keyword>
<evidence type="ECO:0000313" key="14">
    <source>
        <dbReference type="Proteomes" id="UP000585474"/>
    </source>
</evidence>
<evidence type="ECO:0000256" key="1">
    <source>
        <dbReference type="ARBA" id="ARBA00004609"/>
    </source>
</evidence>
<proteinExistence type="inferred from homology"/>
<dbReference type="EMBL" id="BJWL01000006">
    <property type="protein sequence ID" value="GFY88125.1"/>
    <property type="molecule type" value="Genomic_DNA"/>
</dbReference>
<feature type="domain" description="Bifunctional inhibitor/plant lipid transfer protein/seed storage helical" evidence="12">
    <location>
        <begin position="23"/>
        <end position="106"/>
    </location>
</feature>
<dbReference type="InterPro" id="IPR016140">
    <property type="entry name" value="Bifunc_inhib/LTP/seed_store"/>
</dbReference>
<evidence type="ECO:0000256" key="10">
    <source>
        <dbReference type="SAM" id="Phobius"/>
    </source>
</evidence>
<dbReference type="GO" id="GO:0098552">
    <property type="term" value="C:side of membrane"/>
    <property type="evidence" value="ECO:0007669"/>
    <property type="project" value="UniProtKB-KW"/>
</dbReference>
<keyword evidence="7" id="KW-0325">Glycoprotein</keyword>
<evidence type="ECO:0000256" key="5">
    <source>
        <dbReference type="ARBA" id="ARBA00022729"/>
    </source>
</evidence>
<evidence type="ECO:0000259" key="12">
    <source>
        <dbReference type="Pfam" id="PF14368"/>
    </source>
</evidence>
<dbReference type="Gene3D" id="1.10.110.10">
    <property type="entry name" value="Plant lipid-transfer and hydrophobic proteins"/>
    <property type="match status" value="1"/>
</dbReference>
<comment type="caution">
    <text evidence="13">The sequence shown here is derived from an EMBL/GenBank/DDBJ whole genome shotgun (WGS) entry which is preliminary data.</text>
</comment>
<keyword evidence="10" id="KW-0812">Transmembrane</keyword>
<evidence type="ECO:0000256" key="9">
    <source>
        <dbReference type="SAM" id="MobiDB-lite"/>
    </source>
</evidence>